<name>A0A517MGZ5_9BACT</name>
<dbReference type="AlphaFoldDB" id="A0A517MGZ5"/>
<proteinExistence type="predicted"/>
<gene>
    <name evidence="1" type="ORF">FF011L_29290</name>
</gene>
<dbReference type="KEGG" id="rml:FF011L_29290"/>
<organism evidence="1 2">
    <name type="scientific">Roseimaritima multifibrata</name>
    <dbReference type="NCBI Taxonomy" id="1930274"/>
    <lineage>
        <taxon>Bacteria</taxon>
        <taxon>Pseudomonadati</taxon>
        <taxon>Planctomycetota</taxon>
        <taxon>Planctomycetia</taxon>
        <taxon>Pirellulales</taxon>
        <taxon>Pirellulaceae</taxon>
        <taxon>Roseimaritima</taxon>
    </lineage>
</organism>
<evidence type="ECO:0000313" key="1">
    <source>
        <dbReference type="EMBL" id="QDS94151.1"/>
    </source>
</evidence>
<keyword evidence="2" id="KW-1185">Reference proteome</keyword>
<evidence type="ECO:0000313" key="2">
    <source>
        <dbReference type="Proteomes" id="UP000320672"/>
    </source>
</evidence>
<reference evidence="1 2" key="1">
    <citation type="submission" date="2019-02" db="EMBL/GenBank/DDBJ databases">
        <title>Deep-cultivation of Planctomycetes and their phenomic and genomic characterization uncovers novel biology.</title>
        <authorList>
            <person name="Wiegand S."/>
            <person name="Jogler M."/>
            <person name="Boedeker C."/>
            <person name="Pinto D."/>
            <person name="Vollmers J."/>
            <person name="Rivas-Marin E."/>
            <person name="Kohn T."/>
            <person name="Peeters S.H."/>
            <person name="Heuer A."/>
            <person name="Rast P."/>
            <person name="Oberbeckmann S."/>
            <person name="Bunk B."/>
            <person name="Jeske O."/>
            <person name="Meyerdierks A."/>
            <person name="Storesund J.E."/>
            <person name="Kallscheuer N."/>
            <person name="Luecker S."/>
            <person name="Lage O.M."/>
            <person name="Pohl T."/>
            <person name="Merkel B.J."/>
            <person name="Hornburger P."/>
            <person name="Mueller R.-W."/>
            <person name="Bruemmer F."/>
            <person name="Labrenz M."/>
            <person name="Spormann A.M."/>
            <person name="Op den Camp H."/>
            <person name="Overmann J."/>
            <person name="Amann R."/>
            <person name="Jetten M.S.M."/>
            <person name="Mascher T."/>
            <person name="Medema M.H."/>
            <person name="Devos D.P."/>
            <person name="Kaster A.-K."/>
            <person name="Ovreas L."/>
            <person name="Rohde M."/>
            <person name="Galperin M.Y."/>
            <person name="Jogler C."/>
        </authorList>
    </citation>
    <scope>NUCLEOTIDE SEQUENCE [LARGE SCALE GENOMIC DNA]</scope>
    <source>
        <strain evidence="1 2">FF011L</strain>
    </source>
</reference>
<sequence>MHVWDFEKIISVISRRQKLKRARSVLPRNGLAWHGKRLSGKPRRRSDINASRTSNLATITAGICRHGVGWIIQKIILDLEDLSKSLA</sequence>
<dbReference type="Proteomes" id="UP000320672">
    <property type="component" value="Chromosome"/>
</dbReference>
<accession>A0A517MGZ5</accession>
<dbReference type="EMBL" id="CP036262">
    <property type="protein sequence ID" value="QDS94151.1"/>
    <property type="molecule type" value="Genomic_DNA"/>
</dbReference>
<protein>
    <submittedName>
        <fullName evidence="1">Uncharacterized protein</fullName>
    </submittedName>
</protein>